<evidence type="ECO:0000256" key="4">
    <source>
        <dbReference type="SAM" id="Coils"/>
    </source>
</evidence>
<feature type="compositionally biased region" description="Polar residues" evidence="5">
    <location>
        <begin position="662"/>
        <end position="676"/>
    </location>
</feature>
<dbReference type="GO" id="GO:0006887">
    <property type="term" value="P:exocytosis"/>
    <property type="evidence" value="ECO:0007669"/>
    <property type="project" value="UniProtKB-KW"/>
</dbReference>
<keyword evidence="6" id="KW-1133">Transmembrane helix</keyword>
<evidence type="ECO:0000256" key="2">
    <source>
        <dbReference type="ARBA" id="ARBA00022448"/>
    </source>
</evidence>
<dbReference type="PANTHER" id="PTHR12542:SF160">
    <property type="entry name" value="EXOCYST SUBUNIT EXO70 FAMILY PROTEIN"/>
    <property type="match status" value="1"/>
</dbReference>
<gene>
    <name evidence="9" type="ORF">TRIUR3_18758</name>
</gene>
<dbReference type="PANTHER" id="PTHR12542">
    <property type="entry name" value="EXOCYST COMPLEX PROTEIN EXO70"/>
    <property type="match status" value="1"/>
</dbReference>
<dbReference type="GO" id="GO:0015031">
    <property type="term" value="P:protein transport"/>
    <property type="evidence" value="ECO:0007669"/>
    <property type="project" value="UniProtKB-KW"/>
</dbReference>
<dbReference type="Pfam" id="PF03081">
    <property type="entry name" value="Exo70_C"/>
    <property type="match status" value="1"/>
</dbReference>
<dbReference type="SUPFAM" id="SSF52540">
    <property type="entry name" value="P-loop containing nucleoside triphosphate hydrolases"/>
    <property type="match status" value="1"/>
</dbReference>
<evidence type="ECO:0000256" key="6">
    <source>
        <dbReference type="SAM" id="Phobius"/>
    </source>
</evidence>
<sequence>MVLLDPERQEKADGALPRQRVGDVSWCAPGALLAALSLCYLVFFISFRNFYIHREVGSPRVPQKKEVLQKKQFVTNLMVTALRRHPDPIPTTGRRQSNVRFGEKGVRDAERKEIERPRHGRPFQAPQLRLQSIPIPRSETLFILSISSAARSMSDYVLFSTQIQALRPRSLRGALCVTLALLVRFSRSLLAAVRTYLRIPVDGADQAAISPRRVPSPVELDPAQVAALTAALRLAIVGGALSIPSLAQRRADASDSDSSDDDDEERGCADDQHLWYPLIESLGGGDAGLFLSGSAASLAELTGAPGLYRLSDVNGNPLILTARAESFAGPRELTDETTRTWVMMLKITTKLVCLSKRQLHEQNQESAEERFAEVAKQSLELILKAACSFGDAEWSDVHISQQLTIFDTLVDVLFNIQDLPFSGSGEVAGIINKMVNAFKGVMQSTSNDIRSSKESVIHPATFILIQVLEFFGRNREMVQSILESGDYNTGPCSDMFDCLVSKLKECAEVIFQEKGQRCIFFLNNTNYVLQKNCHSGLLPPSVASNLVSLMDQNIVSYLEEYWFPLVRYLDGDSLKKPRGSSLDKFTKEFFTICDSQMTWKVQTSLKERLRERIVDLIVPKYVIFLKALQGTPSSWLKRVCRARSEKPIYPAPQLEEPEAHFQSPSINPRTMNTTQTDLDGIKSSLDPSSPAFVNEPIRVDRLWRLMDDIHDAEEVFDLFELQIKAASVVKKKKKTTTTKKKSHGMKSKTSWLSDQLKKVLDNLEEAKKDLIRLHQVLRSSILTSRNGPEPGNRHRRHAGMGKTELARRAFQDARGKFDRRIWVHAYGKNTESDLLKEIWKSVAGHKPVGEMNVKSTSKDCHNMKNHQDFEILLDSERIVVHLCVIAGSVVDILLRCSQPLASIVILGIDASSRTPVSSLF</sequence>
<keyword evidence="6" id="KW-0812">Transmembrane</keyword>
<dbReference type="GO" id="GO:0000145">
    <property type="term" value="C:exocyst"/>
    <property type="evidence" value="ECO:0007669"/>
    <property type="project" value="InterPro"/>
</dbReference>
<dbReference type="AlphaFoldDB" id="M8AHB6"/>
<feature type="region of interest" description="Disordered" evidence="5">
    <location>
        <begin position="656"/>
        <end position="676"/>
    </location>
</feature>
<dbReference type="EMBL" id="KD057454">
    <property type="protein sequence ID" value="EMS64310.1"/>
    <property type="molecule type" value="Genomic_DNA"/>
</dbReference>
<reference evidence="9" key="1">
    <citation type="journal article" date="2013" name="Nature">
        <title>Draft genome of the wheat A-genome progenitor Triticum urartu.</title>
        <authorList>
            <person name="Ling H.Q."/>
            <person name="Zhao S."/>
            <person name="Liu D."/>
            <person name="Wang J."/>
            <person name="Sun H."/>
            <person name="Zhang C."/>
            <person name="Fan H."/>
            <person name="Li D."/>
            <person name="Dong L."/>
            <person name="Tao Y."/>
            <person name="Gao C."/>
            <person name="Wu H."/>
            <person name="Li Y."/>
            <person name="Cui Y."/>
            <person name="Guo X."/>
            <person name="Zheng S."/>
            <person name="Wang B."/>
            <person name="Yu K."/>
            <person name="Liang Q."/>
            <person name="Yang W."/>
            <person name="Lou X."/>
            <person name="Chen J."/>
            <person name="Feng M."/>
            <person name="Jian J."/>
            <person name="Zhang X."/>
            <person name="Luo G."/>
            <person name="Jiang Y."/>
            <person name="Liu J."/>
            <person name="Wang Z."/>
            <person name="Sha Y."/>
            <person name="Zhang B."/>
            <person name="Wu H."/>
            <person name="Tang D."/>
            <person name="Shen Q."/>
            <person name="Xue P."/>
            <person name="Zou S."/>
            <person name="Wang X."/>
            <person name="Liu X."/>
            <person name="Wang F."/>
            <person name="Yang Y."/>
            <person name="An X."/>
            <person name="Dong Z."/>
            <person name="Zhang K."/>
            <person name="Zhang X."/>
            <person name="Luo M.C."/>
            <person name="Dvorak J."/>
            <person name="Tong Y."/>
            <person name="Wang J."/>
            <person name="Yang H."/>
            <person name="Li Z."/>
            <person name="Wang D."/>
            <person name="Zhang A."/>
            <person name="Wang J."/>
        </authorList>
    </citation>
    <scope>NUCLEOTIDE SEQUENCE</scope>
</reference>
<keyword evidence="6" id="KW-0472">Membrane</keyword>
<name>M8AHB6_TRIUA</name>
<dbReference type="GO" id="GO:0005546">
    <property type="term" value="F:phosphatidylinositol-4,5-bisphosphate binding"/>
    <property type="evidence" value="ECO:0007669"/>
    <property type="project" value="InterPro"/>
</dbReference>
<dbReference type="SUPFAM" id="SSF74788">
    <property type="entry name" value="Cullin repeat-like"/>
    <property type="match status" value="1"/>
</dbReference>
<feature type="domain" description="NB-ARC" evidence="7">
    <location>
        <begin position="798"/>
        <end position="874"/>
    </location>
</feature>
<organism evidence="9">
    <name type="scientific">Triticum urartu</name>
    <name type="common">Red wild einkorn</name>
    <name type="synonym">Crithodium urartu</name>
    <dbReference type="NCBI Taxonomy" id="4572"/>
    <lineage>
        <taxon>Eukaryota</taxon>
        <taxon>Viridiplantae</taxon>
        <taxon>Streptophyta</taxon>
        <taxon>Embryophyta</taxon>
        <taxon>Tracheophyta</taxon>
        <taxon>Spermatophyta</taxon>
        <taxon>Magnoliopsida</taxon>
        <taxon>Liliopsida</taxon>
        <taxon>Poales</taxon>
        <taxon>Poaceae</taxon>
        <taxon>BOP clade</taxon>
        <taxon>Pooideae</taxon>
        <taxon>Triticodae</taxon>
        <taxon>Triticeae</taxon>
        <taxon>Triticinae</taxon>
        <taxon>Triticum</taxon>
    </lineage>
</organism>
<dbReference type="InterPro" id="IPR027417">
    <property type="entry name" value="P-loop_NTPase"/>
</dbReference>
<comment type="similarity">
    <text evidence="1 3">Belongs to the EXO70 family.</text>
</comment>
<dbReference type="InterPro" id="IPR002182">
    <property type="entry name" value="NB-ARC"/>
</dbReference>
<accession>M8AHB6</accession>
<dbReference type="InterPro" id="IPR046364">
    <property type="entry name" value="Exo70_C"/>
</dbReference>
<protein>
    <recommendedName>
        <fullName evidence="3">Exocyst subunit Exo70 family protein</fullName>
    </recommendedName>
</protein>
<evidence type="ECO:0000256" key="5">
    <source>
        <dbReference type="SAM" id="MobiDB-lite"/>
    </source>
</evidence>
<keyword evidence="2 3" id="KW-0813">Transport</keyword>
<comment type="function">
    <text evidence="3">Component of the exocyst complex.</text>
</comment>
<dbReference type="Gene3D" id="3.40.50.300">
    <property type="entry name" value="P-loop containing nucleotide triphosphate hydrolases"/>
    <property type="match status" value="1"/>
</dbReference>
<dbReference type="Gene3D" id="1.20.1280.170">
    <property type="entry name" value="Exocyst complex component Exo70"/>
    <property type="match status" value="1"/>
</dbReference>
<dbReference type="Pfam" id="PF00931">
    <property type="entry name" value="NB-ARC"/>
    <property type="match status" value="1"/>
</dbReference>
<keyword evidence="4" id="KW-0175">Coiled coil</keyword>
<evidence type="ECO:0000259" key="7">
    <source>
        <dbReference type="Pfam" id="PF00931"/>
    </source>
</evidence>
<dbReference type="InterPro" id="IPR004140">
    <property type="entry name" value="Exo70"/>
</dbReference>
<proteinExistence type="inferred from homology"/>
<keyword evidence="3" id="KW-0268">Exocytosis</keyword>
<feature type="transmembrane region" description="Helical" evidence="6">
    <location>
        <begin position="26"/>
        <end position="47"/>
    </location>
</feature>
<dbReference type="InterPro" id="IPR016159">
    <property type="entry name" value="Cullin_repeat-like_dom_sf"/>
</dbReference>
<evidence type="ECO:0000256" key="1">
    <source>
        <dbReference type="ARBA" id="ARBA00006756"/>
    </source>
</evidence>
<evidence type="ECO:0000259" key="8">
    <source>
        <dbReference type="Pfam" id="PF03081"/>
    </source>
</evidence>
<evidence type="ECO:0000313" key="9">
    <source>
        <dbReference type="EMBL" id="EMS64310.1"/>
    </source>
</evidence>
<evidence type="ECO:0000256" key="3">
    <source>
        <dbReference type="RuleBase" id="RU365026"/>
    </source>
</evidence>
<dbReference type="STRING" id="4572.M8AHB6"/>
<feature type="region of interest" description="Disordered" evidence="5">
    <location>
        <begin position="782"/>
        <end position="802"/>
    </location>
</feature>
<keyword evidence="3" id="KW-0653">Protein transport</keyword>
<feature type="coiled-coil region" evidence="4">
    <location>
        <begin position="753"/>
        <end position="780"/>
    </location>
</feature>
<feature type="domain" description="Exocyst complex subunit Exo70 C-terminal" evidence="8">
    <location>
        <begin position="340"/>
        <end position="629"/>
    </location>
</feature>